<dbReference type="Pfam" id="PF06496">
    <property type="entry name" value="DUF1097"/>
    <property type="match status" value="1"/>
</dbReference>
<feature type="transmembrane region" description="Helical" evidence="1">
    <location>
        <begin position="86"/>
        <end position="105"/>
    </location>
</feature>
<feature type="transmembrane region" description="Helical" evidence="1">
    <location>
        <begin position="57"/>
        <end position="74"/>
    </location>
</feature>
<keyword evidence="1" id="KW-0472">Membrane</keyword>
<keyword evidence="1" id="KW-1133">Transmembrane helix</keyword>
<feature type="transmembrane region" description="Helical" evidence="1">
    <location>
        <begin position="112"/>
        <end position="129"/>
    </location>
</feature>
<gene>
    <name evidence="2" type="ORF">CPZ25_012455</name>
</gene>
<dbReference type="InterPro" id="IPR009476">
    <property type="entry name" value="DUF1097"/>
</dbReference>
<sequence>MNENTSYLLKMSLVSGVLAGLVLGIYQIGPFGNLMWPIFIGLGVTFASGAELKKTPNYLCCMVCGVIWALIYLQMDNFLRSTGINIGVVTGVCTLVITFVVCAVHMIPLAKTWFNVVPLVFAGLTVTFSQGGQNLVGVILGLSCGILVAVAIEPVTEMFMKKENAEKKRQKSLLEEKM</sequence>
<evidence type="ECO:0000256" key="1">
    <source>
        <dbReference type="SAM" id="Phobius"/>
    </source>
</evidence>
<accession>A0A4P9C919</accession>
<feature type="transmembrane region" description="Helical" evidence="1">
    <location>
        <begin position="7"/>
        <end position="28"/>
    </location>
</feature>
<protein>
    <submittedName>
        <fullName evidence="2">DUF1097 domain-containing protein</fullName>
    </submittedName>
</protein>
<feature type="transmembrane region" description="Helical" evidence="1">
    <location>
        <begin position="34"/>
        <end position="50"/>
    </location>
</feature>
<dbReference type="KEGG" id="emt:CPZ25_012455"/>
<reference evidence="2 3" key="1">
    <citation type="submission" date="2018-05" db="EMBL/GenBank/DDBJ databases">
        <title>Genome comparison of Eubacterium sp.</title>
        <authorList>
            <person name="Feng Y."/>
            <person name="Sanchez-Andrea I."/>
            <person name="Stams A.J.M."/>
            <person name="De Vos W.M."/>
        </authorList>
    </citation>
    <scope>NUCLEOTIDE SEQUENCE [LARGE SCALE GENOMIC DNA]</scope>
    <source>
        <strain evidence="2 3">YI</strain>
    </source>
</reference>
<proteinExistence type="predicted"/>
<dbReference type="EMBL" id="CP029487">
    <property type="protein sequence ID" value="QCT72098.1"/>
    <property type="molecule type" value="Genomic_DNA"/>
</dbReference>
<feature type="transmembrane region" description="Helical" evidence="1">
    <location>
        <begin position="135"/>
        <end position="152"/>
    </location>
</feature>
<evidence type="ECO:0000313" key="3">
    <source>
        <dbReference type="Proteomes" id="UP000218387"/>
    </source>
</evidence>
<evidence type="ECO:0000313" key="2">
    <source>
        <dbReference type="EMBL" id="QCT72098.1"/>
    </source>
</evidence>
<name>A0A4P9C919_EUBML</name>
<organism evidence="2 3">
    <name type="scientific">Eubacterium maltosivorans</name>
    <dbReference type="NCBI Taxonomy" id="2041044"/>
    <lineage>
        <taxon>Bacteria</taxon>
        <taxon>Bacillati</taxon>
        <taxon>Bacillota</taxon>
        <taxon>Clostridia</taxon>
        <taxon>Eubacteriales</taxon>
        <taxon>Eubacteriaceae</taxon>
        <taxon>Eubacterium</taxon>
    </lineage>
</organism>
<keyword evidence="1" id="KW-0812">Transmembrane</keyword>
<dbReference type="RefSeq" id="WP_096918724.1">
    <property type="nucleotide sequence ID" value="NZ_CABJDW020000006.1"/>
</dbReference>
<dbReference type="Proteomes" id="UP000218387">
    <property type="component" value="Chromosome"/>
</dbReference>
<keyword evidence="3" id="KW-1185">Reference proteome</keyword>
<dbReference type="AlphaFoldDB" id="A0A4P9C919"/>